<evidence type="ECO:0000256" key="2">
    <source>
        <dbReference type="ARBA" id="ARBA00022485"/>
    </source>
</evidence>
<keyword evidence="4" id="KW-0677">Repeat</keyword>
<dbReference type="EMBL" id="SMAL01000006">
    <property type="protein sequence ID" value="TCT14244.1"/>
    <property type="molecule type" value="Genomic_DNA"/>
</dbReference>
<dbReference type="InterPro" id="IPR017900">
    <property type="entry name" value="4Fe4S_Fe_S_CS"/>
</dbReference>
<gene>
    <name evidence="9" type="ORF">EDC18_10640</name>
</gene>
<organism evidence="9 10">
    <name type="scientific">Natranaerovirga pectinivora</name>
    <dbReference type="NCBI Taxonomy" id="682400"/>
    <lineage>
        <taxon>Bacteria</taxon>
        <taxon>Bacillati</taxon>
        <taxon>Bacillota</taxon>
        <taxon>Clostridia</taxon>
        <taxon>Lachnospirales</taxon>
        <taxon>Natranaerovirgaceae</taxon>
        <taxon>Natranaerovirga</taxon>
    </lineage>
</organism>
<proteinExistence type="predicted"/>
<evidence type="ECO:0000256" key="7">
    <source>
        <dbReference type="ARBA" id="ARBA00023014"/>
    </source>
</evidence>
<evidence type="ECO:0000313" key="9">
    <source>
        <dbReference type="EMBL" id="TCT14244.1"/>
    </source>
</evidence>
<feature type="domain" description="4Fe-4S ferredoxin-type" evidence="8">
    <location>
        <begin position="14"/>
        <end position="43"/>
    </location>
</feature>
<dbReference type="GO" id="GO:0051539">
    <property type="term" value="F:4 iron, 4 sulfur cluster binding"/>
    <property type="evidence" value="ECO:0007669"/>
    <property type="project" value="UniProtKB-KW"/>
</dbReference>
<evidence type="ECO:0000313" key="10">
    <source>
        <dbReference type="Proteomes" id="UP000294902"/>
    </source>
</evidence>
<feature type="domain" description="4Fe-4S ferredoxin-type" evidence="8">
    <location>
        <begin position="44"/>
        <end position="74"/>
    </location>
</feature>
<evidence type="ECO:0000259" key="8">
    <source>
        <dbReference type="PROSITE" id="PS51379"/>
    </source>
</evidence>
<sequence>MFFIESLLEGMIFMSISINKDKCVSCGRCFSVCPGNLISGDRDGKADIKCPRDCWGCTGCIKECPTGAIEFYLGLDIGGNGGHLEVCDYKEFLQWKLVDRCGEVKVVRTYKEDANRY</sequence>
<dbReference type="Proteomes" id="UP000294902">
    <property type="component" value="Unassembled WGS sequence"/>
</dbReference>
<dbReference type="SUPFAM" id="SSF54862">
    <property type="entry name" value="4Fe-4S ferredoxins"/>
    <property type="match status" value="1"/>
</dbReference>
<protein>
    <submittedName>
        <fullName evidence="9">Dissimilatory adenylylsulfate reductase beta subunit</fullName>
    </submittedName>
</protein>
<dbReference type="PROSITE" id="PS51379">
    <property type="entry name" value="4FE4S_FER_2"/>
    <property type="match status" value="2"/>
</dbReference>
<keyword evidence="1" id="KW-0813">Transport</keyword>
<dbReference type="PANTHER" id="PTHR43687">
    <property type="entry name" value="ADENYLYLSULFATE REDUCTASE, BETA SUBUNIT"/>
    <property type="match status" value="1"/>
</dbReference>
<dbReference type="Gene3D" id="3.30.70.20">
    <property type="match status" value="1"/>
</dbReference>
<dbReference type="GO" id="GO:0046872">
    <property type="term" value="F:metal ion binding"/>
    <property type="evidence" value="ECO:0007669"/>
    <property type="project" value="UniProtKB-KW"/>
</dbReference>
<accession>A0A4R3MJ01</accession>
<keyword evidence="7" id="KW-0411">Iron-sulfur</keyword>
<keyword evidence="5" id="KW-0249">Electron transport</keyword>
<comment type="caution">
    <text evidence="9">The sequence shown here is derived from an EMBL/GenBank/DDBJ whole genome shotgun (WGS) entry which is preliminary data.</text>
</comment>
<dbReference type="PROSITE" id="PS00198">
    <property type="entry name" value="4FE4S_FER_1"/>
    <property type="match status" value="2"/>
</dbReference>
<dbReference type="InterPro" id="IPR050572">
    <property type="entry name" value="Fe-S_Ferredoxin"/>
</dbReference>
<evidence type="ECO:0000256" key="1">
    <source>
        <dbReference type="ARBA" id="ARBA00022448"/>
    </source>
</evidence>
<keyword evidence="6" id="KW-0408">Iron</keyword>
<name>A0A4R3MJ01_9FIRM</name>
<dbReference type="Pfam" id="PF14697">
    <property type="entry name" value="Fer4_21"/>
    <property type="match status" value="1"/>
</dbReference>
<dbReference type="AlphaFoldDB" id="A0A4R3MJ01"/>
<dbReference type="PANTHER" id="PTHR43687:SF6">
    <property type="entry name" value="L-ASPARTATE SEMIALDEHYDE SULFURTRANSFERASE IRON-SULFUR SUBUNIT"/>
    <property type="match status" value="1"/>
</dbReference>
<reference evidence="9 10" key="1">
    <citation type="submission" date="2019-03" db="EMBL/GenBank/DDBJ databases">
        <title>Genomic Encyclopedia of Type Strains, Phase IV (KMG-IV): sequencing the most valuable type-strain genomes for metagenomic binning, comparative biology and taxonomic classification.</title>
        <authorList>
            <person name="Goeker M."/>
        </authorList>
    </citation>
    <scope>NUCLEOTIDE SEQUENCE [LARGE SCALE GENOMIC DNA]</scope>
    <source>
        <strain evidence="9 10">DSM 24629</strain>
    </source>
</reference>
<keyword evidence="10" id="KW-1185">Reference proteome</keyword>
<keyword evidence="2" id="KW-0004">4Fe-4S</keyword>
<evidence type="ECO:0000256" key="3">
    <source>
        <dbReference type="ARBA" id="ARBA00022723"/>
    </source>
</evidence>
<evidence type="ECO:0000256" key="4">
    <source>
        <dbReference type="ARBA" id="ARBA00022737"/>
    </source>
</evidence>
<evidence type="ECO:0000256" key="5">
    <source>
        <dbReference type="ARBA" id="ARBA00022982"/>
    </source>
</evidence>
<evidence type="ECO:0000256" key="6">
    <source>
        <dbReference type="ARBA" id="ARBA00023004"/>
    </source>
</evidence>
<keyword evidence="3" id="KW-0479">Metal-binding</keyword>
<dbReference type="InterPro" id="IPR017896">
    <property type="entry name" value="4Fe4S_Fe-S-bd"/>
</dbReference>